<keyword evidence="3" id="KW-1185">Reference proteome</keyword>
<proteinExistence type="predicted"/>
<feature type="region of interest" description="Disordered" evidence="1">
    <location>
        <begin position="86"/>
        <end position="105"/>
    </location>
</feature>
<comment type="caution">
    <text evidence="2">The sequence shown here is derived from an EMBL/GenBank/DDBJ whole genome shotgun (WGS) entry which is preliminary data.</text>
</comment>
<evidence type="ECO:0000313" key="2">
    <source>
        <dbReference type="EMBL" id="OQV13647.1"/>
    </source>
</evidence>
<evidence type="ECO:0000313" key="3">
    <source>
        <dbReference type="Proteomes" id="UP000192578"/>
    </source>
</evidence>
<dbReference type="Proteomes" id="UP000192578">
    <property type="component" value="Unassembled WGS sequence"/>
</dbReference>
<name>A0A1W0WEP4_HYPEX</name>
<organism evidence="2 3">
    <name type="scientific">Hypsibius exemplaris</name>
    <name type="common">Freshwater tardigrade</name>
    <dbReference type="NCBI Taxonomy" id="2072580"/>
    <lineage>
        <taxon>Eukaryota</taxon>
        <taxon>Metazoa</taxon>
        <taxon>Ecdysozoa</taxon>
        <taxon>Tardigrada</taxon>
        <taxon>Eutardigrada</taxon>
        <taxon>Parachela</taxon>
        <taxon>Hypsibioidea</taxon>
        <taxon>Hypsibiidae</taxon>
        <taxon>Hypsibius</taxon>
    </lineage>
</organism>
<reference evidence="3" key="1">
    <citation type="submission" date="2017-01" db="EMBL/GenBank/DDBJ databases">
        <title>Comparative genomics of anhydrobiosis in the tardigrade Hypsibius dujardini.</title>
        <authorList>
            <person name="Yoshida Y."/>
            <person name="Koutsovoulos G."/>
            <person name="Laetsch D."/>
            <person name="Stevens L."/>
            <person name="Kumar S."/>
            <person name="Horikawa D."/>
            <person name="Ishino K."/>
            <person name="Komine S."/>
            <person name="Tomita M."/>
            <person name="Blaxter M."/>
            <person name="Arakawa K."/>
        </authorList>
    </citation>
    <scope>NUCLEOTIDE SEQUENCE [LARGE SCALE GENOMIC DNA]</scope>
    <source>
        <strain evidence="3">Z151</strain>
    </source>
</reference>
<dbReference type="AlphaFoldDB" id="A0A1W0WEP4"/>
<gene>
    <name evidence="2" type="ORF">BV898_12118</name>
</gene>
<evidence type="ECO:0000256" key="1">
    <source>
        <dbReference type="SAM" id="MobiDB-lite"/>
    </source>
</evidence>
<accession>A0A1W0WEP4</accession>
<sequence length="105" mass="11579">MKPEGPASSEDSEWKDIVSLLLAERLAPLRADEDSAVASATGFAVLSSWGTAVLRSGERARRSKALAVRVSFRPVKERRWPRLTVCPRGQRSHPATKGREAFEYG</sequence>
<protein>
    <submittedName>
        <fullName evidence="2">Uncharacterized protein</fullName>
    </submittedName>
</protein>
<dbReference type="EMBL" id="MTYJ01000119">
    <property type="protein sequence ID" value="OQV13647.1"/>
    <property type="molecule type" value="Genomic_DNA"/>
</dbReference>